<protein>
    <submittedName>
        <fullName evidence="3">GGDEF domain-containing protein</fullName>
    </submittedName>
</protein>
<keyword evidence="1" id="KW-1133">Transmembrane helix</keyword>
<reference evidence="3" key="1">
    <citation type="submission" date="2020-12" db="EMBL/GenBank/DDBJ databases">
        <title>Clostridium thailandense sp. nov., a novel acetogenic bacterium isolated from peat land soil in Thailand.</title>
        <authorList>
            <person name="Chaikitkaew S."/>
            <person name="Birkeland N.K."/>
        </authorList>
    </citation>
    <scope>NUCLEOTIDE SEQUENCE</scope>
    <source>
        <strain evidence="3">DSM 17425</strain>
    </source>
</reference>
<dbReference type="GO" id="GO:1902201">
    <property type="term" value="P:negative regulation of bacterial-type flagellum-dependent cell motility"/>
    <property type="evidence" value="ECO:0007669"/>
    <property type="project" value="TreeGrafter"/>
</dbReference>
<comment type="caution">
    <text evidence="3">The sequence shown here is derived from an EMBL/GenBank/DDBJ whole genome shotgun (WGS) entry which is preliminary data.</text>
</comment>
<feature type="domain" description="GGDEF" evidence="2">
    <location>
        <begin position="129"/>
        <end position="252"/>
    </location>
</feature>
<dbReference type="SUPFAM" id="SSF55073">
    <property type="entry name" value="Nucleotide cyclase"/>
    <property type="match status" value="1"/>
</dbReference>
<dbReference type="InterPro" id="IPR029787">
    <property type="entry name" value="Nucleotide_cyclase"/>
</dbReference>
<accession>A0A934HV79</accession>
<feature type="transmembrane region" description="Helical" evidence="1">
    <location>
        <begin position="7"/>
        <end position="27"/>
    </location>
</feature>
<dbReference type="PANTHER" id="PTHR45138:SF6">
    <property type="entry name" value="DIGUANYLATE CYCLASE DGCN"/>
    <property type="match status" value="1"/>
</dbReference>
<dbReference type="CDD" id="cd01949">
    <property type="entry name" value="GGDEF"/>
    <property type="match status" value="1"/>
</dbReference>
<dbReference type="Proteomes" id="UP000622687">
    <property type="component" value="Unassembled WGS sequence"/>
</dbReference>
<proteinExistence type="predicted"/>
<gene>
    <name evidence="3" type="ORF">I6U51_21210</name>
</gene>
<dbReference type="InterPro" id="IPR050469">
    <property type="entry name" value="Diguanylate_Cyclase"/>
</dbReference>
<dbReference type="PANTHER" id="PTHR45138">
    <property type="entry name" value="REGULATORY COMPONENTS OF SENSORY TRANSDUCTION SYSTEM"/>
    <property type="match status" value="1"/>
</dbReference>
<sequence>MFDIKKIIVFLFVLILLLYMIRLSIFTRRKWQFRTYTFIILFLGLLLFTIATFLDMVSPMIKTQHVHILIRILFTLGAIIYTSGVILWSHYTKKVIEKLEEMTLKDAMTGLFNRTGIERVYKTICESNNPFFVIVCDLDGMKKINDKYGHLQGDKYIISTAKIITDAIGEKGYVGRIGGDEFVIILEYQDTQQVQQVLLKIKQLVYEIFTEKNTGISLGYSLFPYDGDALEELIKVADKKMYGDKKSRKIHA</sequence>
<keyword evidence="1" id="KW-0812">Transmembrane</keyword>
<name>A0A934HV79_9CLOT</name>
<dbReference type="InterPro" id="IPR043128">
    <property type="entry name" value="Rev_trsase/Diguanyl_cyclase"/>
</dbReference>
<dbReference type="AlphaFoldDB" id="A0A934HV79"/>
<dbReference type="GO" id="GO:0043709">
    <property type="term" value="P:cell adhesion involved in single-species biofilm formation"/>
    <property type="evidence" value="ECO:0007669"/>
    <property type="project" value="TreeGrafter"/>
</dbReference>
<dbReference type="Pfam" id="PF00990">
    <property type="entry name" value="GGDEF"/>
    <property type="match status" value="1"/>
</dbReference>
<dbReference type="GO" id="GO:0052621">
    <property type="term" value="F:diguanylate cyclase activity"/>
    <property type="evidence" value="ECO:0007669"/>
    <property type="project" value="TreeGrafter"/>
</dbReference>
<organism evidence="3 4">
    <name type="scientific">Clostridium aciditolerans</name>
    <dbReference type="NCBI Taxonomy" id="339861"/>
    <lineage>
        <taxon>Bacteria</taxon>
        <taxon>Bacillati</taxon>
        <taxon>Bacillota</taxon>
        <taxon>Clostridia</taxon>
        <taxon>Eubacteriales</taxon>
        <taxon>Clostridiaceae</taxon>
        <taxon>Clostridium</taxon>
    </lineage>
</organism>
<feature type="transmembrane region" description="Helical" evidence="1">
    <location>
        <begin position="68"/>
        <end position="91"/>
    </location>
</feature>
<dbReference type="NCBIfam" id="TIGR00254">
    <property type="entry name" value="GGDEF"/>
    <property type="match status" value="1"/>
</dbReference>
<dbReference type="SMART" id="SM00267">
    <property type="entry name" value="GGDEF"/>
    <property type="match status" value="1"/>
</dbReference>
<evidence type="ECO:0000256" key="1">
    <source>
        <dbReference type="SAM" id="Phobius"/>
    </source>
</evidence>
<evidence type="ECO:0000313" key="4">
    <source>
        <dbReference type="Proteomes" id="UP000622687"/>
    </source>
</evidence>
<dbReference type="EMBL" id="JAEEGB010000039">
    <property type="protein sequence ID" value="MBI6875196.1"/>
    <property type="molecule type" value="Genomic_DNA"/>
</dbReference>
<keyword evidence="4" id="KW-1185">Reference proteome</keyword>
<evidence type="ECO:0000313" key="3">
    <source>
        <dbReference type="EMBL" id="MBI6875196.1"/>
    </source>
</evidence>
<feature type="transmembrane region" description="Helical" evidence="1">
    <location>
        <begin position="33"/>
        <end position="56"/>
    </location>
</feature>
<evidence type="ECO:0000259" key="2">
    <source>
        <dbReference type="PROSITE" id="PS50887"/>
    </source>
</evidence>
<dbReference type="RefSeq" id="WP_211144556.1">
    <property type="nucleotide sequence ID" value="NZ_JAEEGB010000039.1"/>
</dbReference>
<keyword evidence="1" id="KW-0472">Membrane</keyword>
<dbReference type="PROSITE" id="PS50887">
    <property type="entry name" value="GGDEF"/>
    <property type="match status" value="1"/>
</dbReference>
<dbReference type="InterPro" id="IPR000160">
    <property type="entry name" value="GGDEF_dom"/>
</dbReference>
<dbReference type="Gene3D" id="3.30.70.270">
    <property type="match status" value="1"/>
</dbReference>
<dbReference type="GO" id="GO:0005886">
    <property type="term" value="C:plasma membrane"/>
    <property type="evidence" value="ECO:0007669"/>
    <property type="project" value="TreeGrafter"/>
</dbReference>